<reference evidence="3 4" key="1">
    <citation type="submission" date="2013-12" db="EMBL/GenBank/DDBJ databases">
        <authorList>
            <person name="Stott M."/>
        </authorList>
    </citation>
    <scope>NUCLEOTIDE SEQUENCE [LARGE SCALE GENOMIC DNA]</scope>
    <source>
        <strain evidence="3 4">K22</strain>
    </source>
</reference>
<accession>A0A0B6X3T8</accession>
<organism evidence="3 4">
    <name type="scientific">Pyrinomonas methylaliphatogenes</name>
    <dbReference type="NCBI Taxonomy" id="454194"/>
    <lineage>
        <taxon>Bacteria</taxon>
        <taxon>Pseudomonadati</taxon>
        <taxon>Acidobacteriota</taxon>
        <taxon>Blastocatellia</taxon>
        <taxon>Blastocatellales</taxon>
        <taxon>Pyrinomonadaceae</taxon>
        <taxon>Pyrinomonas</taxon>
    </lineage>
</organism>
<dbReference type="NCBIfam" id="TIGR01894">
    <property type="entry name" value="cas_TM1795_cmr1"/>
    <property type="match status" value="1"/>
</dbReference>
<reference evidence="3 4" key="2">
    <citation type="submission" date="2015-01" db="EMBL/GenBank/DDBJ databases">
        <title>Complete genome sequence of Pyrinomonas methylaliphatogenes type strain K22T.</title>
        <authorList>
            <person name="Lee K.C.Y."/>
            <person name="Power J.F."/>
            <person name="Dunfield P.F."/>
            <person name="Morgan X.C."/>
            <person name="Huttenhower C."/>
            <person name="Stott M.B."/>
        </authorList>
    </citation>
    <scope>NUCLEOTIDE SEQUENCE [LARGE SCALE GENOMIC DNA]</scope>
    <source>
        <strain evidence="3 4">K22</strain>
    </source>
</reference>
<dbReference type="Pfam" id="PF03787">
    <property type="entry name" value="RAMPs"/>
    <property type="match status" value="1"/>
</dbReference>
<name>A0A0B6X3T8_9BACT</name>
<feature type="domain" description="CRISPR type III-associated protein" evidence="2">
    <location>
        <begin position="8"/>
        <end position="172"/>
    </location>
</feature>
<sequence length="409" mass="45342">MQEMVLNLETVTPLFLGGADPRGMPELRAASVRGALRFWLRALLGGVIGDGSLDALREAESAVFGSTDSASPVVVQVHHHYALRTVPFSQLAEWDNQTRNYGKPGIAYLFFAARGTRTEPERYAIQAGTSFELKLLLRPGAKTDHAFEKAYAALWLLTHLGGIGARSRRGAGGLQVTKIIEATNSLSGFPPLEVQSDTPKGLQKELQQGLKQLREILMRITGTSANITPPSAFDVLHPGACKIWVVEKAFGSWKDTLDSIGQQMQRFRNRHPPDYQNVKNAVQGKPLIQPVQRAAFGLPIVFFFRSLYNQYQQQGMNEQRARAAATGILEAREHDRRASPLFIRVTRLMNGKYALVLTLFEAKLLEDGERLKLKRQGPEAFVDAPDLSLINAFIQDIQNIAPCLEVKLC</sequence>
<gene>
    <name evidence="3" type="ORF">PYK22_03203</name>
</gene>
<dbReference type="Proteomes" id="UP000031518">
    <property type="component" value="Unassembled WGS sequence"/>
</dbReference>
<dbReference type="EMBL" id="CBXV010000009">
    <property type="protein sequence ID" value="CDM67154.1"/>
    <property type="molecule type" value="Genomic_DNA"/>
</dbReference>
<dbReference type="GO" id="GO:0051607">
    <property type="term" value="P:defense response to virus"/>
    <property type="evidence" value="ECO:0007669"/>
    <property type="project" value="UniProtKB-KW"/>
</dbReference>
<dbReference type="AlphaFoldDB" id="A0A0B6X3T8"/>
<keyword evidence="4" id="KW-1185">Reference proteome</keyword>
<dbReference type="CDD" id="cd09657">
    <property type="entry name" value="Cmr1_III-B"/>
    <property type="match status" value="1"/>
</dbReference>
<proteinExistence type="predicted"/>
<evidence type="ECO:0000313" key="4">
    <source>
        <dbReference type="Proteomes" id="UP000031518"/>
    </source>
</evidence>
<dbReference type="RefSeq" id="WP_157770936.1">
    <property type="nucleotide sequence ID" value="NZ_CBXV010000009.1"/>
</dbReference>
<evidence type="ECO:0000259" key="2">
    <source>
        <dbReference type="Pfam" id="PF03787"/>
    </source>
</evidence>
<dbReference type="InterPro" id="IPR007522">
    <property type="entry name" value="CRISPR-assoc_prot_TM1795"/>
</dbReference>
<keyword evidence="1" id="KW-0051">Antiviral defense</keyword>
<evidence type="ECO:0000313" key="3">
    <source>
        <dbReference type="EMBL" id="CDM67154.1"/>
    </source>
</evidence>
<protein>
    <submittedName>
        <fullName evidence="3">CRISPR type III-B/RAMP module RAMP protein Cmr1</fullName>
    </submittedName>
</protein>
<dbReference type="InterPro" id="IPR005537">
    <property type="entry name" value="RAMP_III_fam"/>
</dbReference>
<dbReference type="STRING" id="454194.PYK22_03203"/>
<evidence type="ECO:0000256" key="1">
    <source>
        <dbReference type="ARBA" id="ARBA00023118"/>
    </source>
</evidence>
<dbReference type="OrthoDB" id="9813956at2"/>